<evidence type="ECO:0000313" key="3">
    <source>
        <dbReference type="Proteomes" id="UP000799767"/>
    </source>
</evidence>
<protein>
    <submittedName>
        <fullName evidence="2">Uncharacterized protein</fullName>
    </submittedName>
</protein>
<dbReference type="GeneID" id="54473165"/>
<name>A0A6A6Q4R8_9PEZI</name>
<feature type="region of interest" description="Disordered" evidence="1">
    <location>
        <begin position="487"/>
        <end position="534"/>
    </location>
</feature>
<feature type="compositionally biased region" description="Polar residues" evidence="1">
    <location>
        <begin position="271"/>
        <end position="281"/>
    </location>
</feature>
<feature type="region of interest" description="Disordered" evidence="1">
    <location>
        <begin position="1"/>
        <end position="53"/>
    </location>
</feature>
<feature type="compositionally biased region" description="Polar residues" evidence="1">
    <location>
        <begin position="117"/>
        <end position="128"/>
    </location>
</feature>
<keyword evidence="3" id="KW-1185">Reference proteome</keyword>
<reference evidence="2" key="1">
    <citation type="journal article" date="2020" name="Stud. Mycol.">
        <title>101 Dothideomycetes genomes: a test case for predicting lifestyles and emergence of pathogens.</title>
        <authorList>
            <person name="Haridas S."/>
            <person name="Albert R."/>
            <person name="Binder M."/>
            <person name="Bloem J."/>
            <person name="Labutti K."/>
            <person name="Salamov A."/>
            <person name="Andreopoulos B."/>
            <person name="Baker S."/>
            <person name="Barry K."/>
            <person name="Bills G."/>
            <person name="Bluhm B."/>
            <person name="Cannon C."/>
            <person name="Castanera R."/>
            <person name="Culley D."/>
            <person name="Daum C."/>
            <person name="Ezra D."/>
            <person name="Gonzalez J."/>
            <person name="Henrissat B."/>
            <person name="Kuo A."/>
            <person name="Liang C."/>
            <person name="Lipzen A."/>
            <person name="Lutzoni F."/>
            <person name="Magnuson J."/>
            <person name="Mondo S."/>
            <person name="Nolan M."/>
            <person name="Ohm R."/>
            <person name="Pangilinan J."/>
            <person name="Park H.-J."/>
            <person name="Ramirez L."/>
            <person name="Alfaro M."/>
            <person name="Sun H."/>
            <person name="Tritt A."/>
            <person name="Yoshinaga Y."/>
            <person name="Zwiers L.-H."/>
            <person name="Turgeon B."/>
            <person name="Goodwin S."/>
            <person name="Spatafora J."/>
            <person name="Crous P."/>
            <person name="Grigoriev I."/>
        </authorList>
    </citation>
    <scope>NUCLEOTIDE SEQUENCE</scope>
    <source>
        <strain evidence="2">CBS 113389</strain>
    </source>
</reference>
<dbReference type="Proteomes" id="UP000799767">
    <property type="component" value="Unassembled WGS sequence"/>
</dbReference>
<feature type="compositionally biased region" description="Polar residues" evidence="1">
    <location>
        <begin position="487"/>
        <end position="498"/>
    </location>
</feature>
<dbReference type="OrthoDB" id="419770at2759"/>
<sequence>MARRPNLSIHLPPGFDFSSPRPSLPMTPDQPQELQLAAEPPPPPRQKYTIKRRRPEMVAFEPILLSDTAPDAVIPTIEMSESLSESSSPLLQSQLPNSELLSPLPIFQRLATPKTPMPQTHSANQLDSPSHEWDLINDSRDSKQPLHRANSVCSSFSDSSVSSGGSSGFSAPNGCTSPESVATDPFVEDDMSKADKLLLSPAMRSSSPSAKRVKRHRHVRWTPEMDQHLENTYIRYLSDPRVTPFKTLPGVPPPLGVCNRVAVKARHTWSQHRAATPSSLDTIMEAEKSQREGSPDTIRPDTSSASSSAFSKQPQWPRSDGATRKRLRKIVKGKPQLSAHYQRLLRTRSPSPFTSTSSTNRSSVEPPSAPASASASASASAFSSRDLKLSLITSTAPSMQPEGPLAQLATEDTTPQPQRPAHRHSQSVSRPVDWFARIGRSQAHQKSLSLQSGLSLNTSICQTGAPLASPFDESATRNHLLQSMNATQSLGRSDFSNKNGKRPSLDSPFEMQGAPTMPRSLKRRFKSDEEKPRRPVLASVFTAPSDEGGIVRNRGFTVGAVRATDNLTRLFDPPPPLPQVTLNASPAVPQQAADQEMTEASSSSSSNVEQHFTPDASSSSLSSPSLLGPIGTRSAPRRLAEPIPRLGSPFMEMSSGAGATGQRQFNTFPRSYLPTMGNPQPFAQRIRELAGGDLVAMLDADVEDAQGRGGDDVF</sequence>
<feature type="region of interest" description="Disordered" evidence="1">
    <location>
        <begin position="410"/>
        <end position="431"/>
    </location>
</feature>
<organism evidence="2 3">
    <name type="scientific">Neohortaea acidophila</name>
    <dbReference type="NCBI Taxonomy" id="245834"/>
    <lineage>
        <taxon>Eukaryota</taxon>
        <taxon>Fungi</taxon>
        <taxon>Dikarya</taxon>
        <taxon>Ascomycota</taxon>
        <taxon>Pezizomycotina</taxon>
        <taxon>Dothideomycetes</taxon>
        <taxon>Dothideomycetidae</taxon>
        <taxon>Mycosphaerellales</taxon>
        <taxon>Teratosphaeriaceae</taxon>
        <taxon>Neohortaea</taxon>
    </lineage>
</organism>
<feature type="compositionally biased region" description="Low complexity" evidence="1">
    <location>
        <begin position="151"/>
        <end position="170"/>
    </location>
</feature>
<dbReference type="EMBL" id="MU001631">
    <property type="protein sequence ID" value="KAF2487061.1"/>
    <property type="molecule type" value="Genomic_DNA"/>
</dbReference>
<feature type="compositionally biased region" description="Low complexity" evidence="1">
    <location>
        <begin position="347"/>
        <end position="377"/>
    </location>
</feature>
<dbReference type="AlphaFoldDB" id="A0A6A6Q4R8"/>
<dbReference type="RefSeq" id="XP_033593630.1">
    <property type="nucleotide sequence ID" value="XM_033732163.1"/>
</dbReference>
<feature type="compositionally biased region" description="Low complexity" evidence="1">
    <location>
        <begin position="617"/>
        <end position="627"/>
    </location>
</feature>
<evidence type="ECO:0000313" key="2">
    <source>
        <dbReference type="EMBL" id="KAF2487061.1"/>
    </source>
</evidence>
<feature type="region of interest" description="Disordered" evidence="1">
    <location>
        <begin position="269"/>
        <end position="377"/>
    </location>
</feature>
<proteinExistence type="predicted"/>
<feature type="region of interest" description="Disordered" evidence="1">
    <location>
        <begin position="112"/>
        <end position="185"/>
    </location>
</feature>
<evidence type="ECO:0000256" key="1">
    <source>
        <dbReference type="SAM" id="MobiDB-lite"/>
    </source>
</evidence>
<feature type="compositionally biased region" description="Basic and acidic residues" evidence="1">
    <location>
        <begin position="129"/>
        <end position="144"/>
    </location>
</feature>
<feature type="compositionally biased region" description="Basic and acidic residues" evidence="1">
    <location>
        <begin position="285"/>
        <end position="294"/>
    </location>
</feature>
<feature type="region of interest" description="Disordered" evidence="1">
    <location>
        <begin position="567"/>
        <end position="639"/>
    </location>
</feature>
<gene>
    <name evidence="2" type="ORF">BDY17DRAFT_288267</name>
</gene>
<accession>A0A6A6Q4R8</accession>